<evidence type="ECO:0000313" key="2">
    <source>
        <dbReference type="EMBL" id="ELZ19906.1"/>
    </source>
</evidence>
<dbReference type="EMBL" id="AOIU01000048">
    <property type="protein sequence ID" value="ELZ19906.1"/>
    <property type="molecule type" value="Genomic_DNA"/>
</dbReference>
<accession>M0C9E9</accession>
<dbReference type="eggNOG" id="arCOG08931">
    <property type="taxonomic scope" value="Archaea"/>
</dbReference>
<name>M0C9E9_9EURY</name>
<organism evidence="2 3">
    <name type="scientific">Halosimplex carlsbadense 2-9-1</name>
    <dbReference type="NCBI Taxonomy" id="797114"/>
    <lineage>
        <taxon>Archaea</taxon>
        <taxon>Methanobacteriati</taxon>
        <taxon>Methanobacteriota</taxon>
        <taxon>Stenosarchaea group</taxon>
        <taxon>Halobacteria</taxon>
        <taxon>Halobacteriales</taxon>
        <taxon>Haloarculaceae</taxon>
        <taxon>Halosimplex</taxon>
    </lineage>
</organism>
<feature type="compositionally biased region" description="Acidic residues" evidence="1">
    <location>
        <begin position="343"/>
        <end position="355"/>
    </location>
</feature>
<protein>
    <recommendedName>
        <fullName evidence="4">PRC-barrel domain-containing protein</fullName>
    </recommendedName>
</protein>
<feature type="region of interest" description="Disordered" evidence="1">
    <location>
        <begin position="1"/>
        <end position="32"/>
    </location>
</feature>
<evidence type="ECO:0000256" key="1">
    <source>
        <dbReference type="SAM" id="MobiDB-lite"/>
    </source>
</evidence>
<proteinExistence type="predicted"/>
<dbReference type="AlphaFoldDB" id="M0C9E9"/>
<comment type="caution">
    <text evidence="2">The sequence shown here is derived from an EMBL/GenBank/DDBJ whole genome shotgun (WGS) entry which is preliminary data.</text>
</comment>
<feature type="compositionally biased region" description="Basic and acidic residues" evidence="1">
    <location>
        <begin position="369"/>
        <end position="378"/>
    </location>
</feature>
<reference evidence="2 3" key="1">
    <citation type="journal article" date="2014" name="PLoS Genet.">
        <title>Phylogenetically driven sequencing of extremely halophilic archaea reveals strategies for static and dynamic osmo-response.</title>
        <authorList>
            <person name="Becker E.A."/>
            <person name="Seitzer P.M."/>
            <person name="Tritt A."/>
            <person name="Larsen D."/>
            <person name="Krusor M."/>
            <person name="Yao A.I."/>
            <person name="Wu D."/>
            <person name="Madern D."/>
            <person name="Eisen J.A."/>
            <person name="Darling A.E."/>
            <person name="Facciotti M.T."/>
        </authorList>
    </citation>
    <scope>NUCLEOTIDE SEQUENCE [LARGE SCALE GENOMIC DNA]</scope>
    <source>
        <strain evidence="2 3">2-9-1</strain>
    </source>
</reference>
<sequence length="450" mass="49553">MSGNRDTSRESQITTDTDTIRGWGDTHELTPVRYEEDGETRLALVRESEMGEHHDRMDWGDFEGELRDREMVVVRHDESAGDVDVVERTEAVGTAALTTEEVEEELIEGETIESEFTERAVVEHTVVEEVTVESEVTDREMVESDTVDAELITRDVEHCEVTSVDTTDAGIEALGTFGTGTRSDLACDVAVTIDEAWTVTKENVERITIESRIVEADVEETETVESDTVRETVDIEGVERTVLEGELVDSPETARVAVEEGNVESRFREDDAIETHLLRSQTIEEEVSIRREVTGEIADAETLASETISHAAVESEIVDAADYDRELAVGPSTTADERTAGVDDTETLEADEPATEEPATAERSAGETARIEPTDDDVGKTVVNASGDEVGMVSAVENDRMYVDPHPSITDRIRTALGWGSDDDDTYPVDEEHVSRIEDDEVVLGVDRQG</sequence>
<dbReference type="Proteomes" id="UP000011626">
    <property type="component" value="Unassembled WGS sequence"/>
</dbReference>
<evidence type="ECO:0008006" key="4">
    <source>
        <dbReference type="Google" id="ProtNLM"/>
    </source>
</evidence>
<keyword evidence="3" id="KW-1185">Reference proteome</keyword>
<feature type="compositionally biased region" description="Polar residues" evidence="1">
    <location>
        <begin position="1"/>
        <end position="17"/>
    </location>
</feature>
<evidence type="ECO:0000313" key="3">
    <source>
        <dbReference type="Proteomes" id="UP000011626"/>
    </source>
</evidence>
<gene>
    <name evidence="2" type="ORF">C475_21449</name>
</gene>
<feature type="region of interest" description="Disordered" evidence="1">
    <location>
        <begin position="328"/>
        <end position="378"/>
    </location>
</feature>
<dbReference type="RefSeq" id="WP_006885953.1">
    <property type="nucleotide sequence ID" value="NZ_AOIU01000048.1"/>
</dbReference>